<gene>
    <name evidence="3" type="ORF">DH2020_023221</name>
</gene>
<evidence type="ECO:0000313" key="3">
    <source>
        <dbReference type="EMBL" id="KAK6142873.1"/>
    </source>
</evidence>
<keyword evidence="2" id="KW-0732">Signal</keyword>
<feature type="compositionally biased region" description="Low complexity" evidence="1">
    <location>
        <begin position="125"/>
        <end position="136"/>
    </location>
</feature>
<proteinExistence type="predicted"/>
<reference evidence="3 4" key="1">
    <citation type="journal article" date="2021" name="Comput. Struct. Biotechnol. J.">
        <title>De novo genome assembly of the potent medicinal plant Rehmannia glutinosa using nanopore technology.</title>
        <authorList>
            <person name="Ma L."/>
            <person name="Dong C."/>
            <person name="Song C."/>
            <person name="Wang X."/>
            <person name="Zheng X."/>
            <person name="Niu Y."/>
            <person name="Chen S."/>
            <person name="Feng W."/>
        </authorList>
    </citation>
    <scope>NUCLEOTIDE SEQUENCE [LARGE SCALE GENOMIC DNA]</scope>
    <source>
        <strain evidence="3">DH-2019</strain>
    </source>
</reference>
<keyword evidence="4" id="KW-1185">Reference proteome</keyword>
<comment type="caution">
    <text evidence="3">The sequence shown here is derived from an EMBL/GenBank/DDBJ whole genome shotgun (WGS) entry which is preliminary data.</text>
</comment>
<dbReference type="EMBL" id="JABTTQ020000013">
    <property type="protein sequence ID" value="KAK6142873.1"/>
    <property type="molecule type" value="Genomic_DNA"/>
</dbReference>
<organism evidence="3 4">
    <name type="scientific">Rehmannia glutinosa</name>
    <name type="common">Chinese foxglove</name>
    <dbReference type="NCBI Taxonomy" id="99300"/>
    <lineage>
        <taxon>Eukaryota</taxon>
        <taxon>Viridiplantae</taxon>
        <taxon>Streptophyta</taxon>
        <taxon>Embryophyta</taxon>
        <taxon>Tracheophyta</taxon>
        <taxon>Spermatophyta</taxon>
        <taxon>Magnoliopsida</taxon>
        <taxon>eudicotyledons</taxon>
        <taxon>Gunneridae</taxon>
        <taxon>Pentapetalae</taxon>
        <taxon>asterids</taxon>
        <taxon>lamiids</taxon>
        <taxon>Lamiales</taxon>
        <taxon>Orobanchaceae</taxon>
        <taxon>Rehmannieae</taxon>
        <taxon>Rehmannia</taxon>
    </lineage>
</organism>
<feature type="compositionally biased region" description="Polar residues" evidence="1">
    <location>
        <begin position="142"/>
        <end position="151"/>
    </location>
</feature>
<dbReference type="Proteomes" id="UP001318860">
    <property type="component" value="Unassembled WGS sequence"/>
</dbReference>
<feature type="signal peptide" evidence="2">
    <location>
        <begin position="1"/>
        <end position="23"/>
    </location>
</feature>
<feature type="region of interest" description="Disordered" evidence="1">
    <location>
        <begin position="121"/>
        <end position="158"/>
    </location>
</feature>
<evidence type="ECO:0000313" key="4">
    <source>
        <dbReference type="Proteomes" id="UP001318860"/>
    </source>
</evidence>
<sequence>MAAIKATAVRMIVVALLITAAAAADATPTTPWATTAGSSTPPLIRLLLITMLGLPTRPSICDTFQCGGGSNQFGSRDGYICAIGHRGTQYYFSQDADDGGQCQHGMAFEIKVSHGLGLPEPQPTASSSLCSSPAAADEGQSPPITVVTSPPQWWWDED</sequence>
<feature type="chain" id="PRO_5046380573" evidence="2">
    <location>
        <begin position="24"/>
        <end position="158"/>
    </location>
</feature>
<accession>A0ABR0W5E5</accession>
<evidence type="ECO:0000256" key="1">
    <source>
        <dbReference type="SAM" id="MobiDB-lite"/>
    </source>
</evidence>
<protein>
    <submittedName>
        <fullName evidence="3">Uncharacterized protein</fullName>
    </submittedName>
</protein>
<evidence type="ECO:0000256" key="2">
    <source>
        <dbReference type="SAM" id="SignalP"/>
    </source>
</evidence>
<name>A0ABR0W5E5_REHGL</name>